<protein>
    <recommendedName>
        <fullName evidence="2">GLTSCR protein conserved domain-containing protein</fullName>
    </recommendedName>
</protein>
<reference evidence="3" key="1">
    <citation type="submission" date="2024-06" db="EMBL/GenBank/DDBJ databases">
        <authorList>
            <person name="Liu X."/>
            <person name="Lenzi L."/>
            <person name="Haldenby T S."/>
            <person name="Uol C."/>
        </authorList>
    </citation>
    <scope>NUCLEOTIDE SEQUENCE</scope>
</reference>
<proteinExistence type="predicted"/>
<organism evidence="3 4">
    <name type="scientific">Calicophoron daubneyi</name>
    <name type="common">Rumen fluke</name>
    <name type="synonym">Paramphistomum daubneyi</name>
    <dbReference type="NCBI Taxonomy" id="300641"/>
    <lineage>
        <taxon>Eukaryota</taxon>
        <taxon>Metazoa</taxon>
        <taxon>Spiralia</taxon>
        <taxon>Lophotrochozoa</taxon>
        <taxon>Platyhelminthes</taxon>
        <taxon>Trematoda</taxon>
        <taxon>Digenea</taxon>
        <taxon>Plagiorchiida</taxon>
        <taxon>Pronocephalata</taxon>
        <taxon>Paramphistomoidea</taxon>
        <taxon>Paramphistomidae</taxon>
        <taxon>Calicophoron</taxon>
    </lineage>
</organism>
<sequence length="1190" mass="125656">MPVAVTSAPGTVPSAVFASALLSPQQPQQQQQQQQPVMISGGPGGFFLAQPATVGGTPVMLAPGQPNTSGTFVVAQPIPQTPNNGTQVAQPAPAGCIIRLPDGRLVMSASGPSAMGLHPSNLAHFPGGQPAYFPIAMHSGSVPSTTTPSLSLQQPSGVLTPGPGQAFYIQMPSNATGGFGGTVFTPTSSTTAYQSPANSHLKTAPQSMPCVASPPLTTRQPVLIPAPPCGSQSLSAAKTSGFTNAAGGATHNQITPFIIPSSSVCIAQSVETQSVQSQPKPCSLAGNVTQLNCVQSISTALPGGMAITRLPNGTFTAVPYNHLQNSSSPLVGGSTPPVTSSGAGGVKKGGGGTNSRSTPRQIASSPSMAATTADVLKRLDEQIAVLQSASGLTEAQSTRLKQLVEVRLQLSKATASGNRGASSPLAITANRRSAKPVSVQISPTLRRELLDMLARNSLLPRVNAAQSETFVVEFRLNQQRYQLRLTRQQKVDMERLLFSVDSQRQAEILTVLQQEQSRPSVPRNRLPTPVVTPQSAVTSTAPVNPAPSNCGLSVSAQPVRLQPQIQPFVSAPSIPLPQAFGNPAGLRLVAARPMLPTAALPNTVIRSGSITMGTSTPVMGVVTALAMPPVAAQGSTAPLLTQNLCPTIPSGALTHGVPSISGSSPATGLFLSSLASPISGTQTFVMQQPVMAPSSVSSSVIPVSSGVSQLHQTTVASYPQPPSFPYVLQPVHANLRPSAFSIQQATRLGRMRSMLASDMKRSVERIPAECDRSDTGHRLLTPLELLEALAPYHILRDGDNTDEALLKVDQILDDSLAVLLRKKHEAIQAVNALLFKETMKMETHLEEKVILANMALSLERDVFTAEKTEYAEIIQLVPDMPCEKTANANVNNKKHSNSQNESNSNHQFDDSSASDKMIISRVQQKPSTVNYLKYPSSLLPSPWPNLFGPLANLRPLTFDTDGNAKWASLNLPEKSDPDINNTPSNNAQSIDSATPTDKDVMASDSSIKLDTSDRQAVTGNGSEDLFVPSETSMHDRCDDRDEDDIDGDASTPCSSDDAEADLLLGLGTHQSRSQTGDLHSNSNGLLDDDVRDNSGLIGSRRHRSSCMAFDETYDLWQELMREEGMDVDEMGQDTLDSCLDSESNCLPSDEPPNKSLRLLDTGPAGLIPEVQHSEDPDIDAAIRSILSSSD</sequence>
<feature type="compositionally biased region" description="Polar residues" evidence="1">
    <location>
        <begin position="1003"/>
        <end position="1021"/>
    </location>
</feature>
<feature type="region of interest" description="Disordered" evidence="1">
    <location>
        <begin position="328"/>
        <end position="368"/>
    </location>
</feature>
<name>A0AAV2TRT4_CALDB</name>
<feature type="region of interest" description="Disordered" evidence="1">
    <location>
        <begin position="889"/>
        <end position="913"/>
    </location>
</feature>
<comment type="caution">
    <text evidence="3">The sequence shown here is derived from an EMBL/GenBank/DDBJ whole genome shotgun (WGS) entry which is preliminary data.</text>
</comment>
<dbReference type="InterPro" id="IPR015671">
    <property type="entry name" value="GSCR1_dom"/>
</dbReference>
<feature type="compositionally biased region" description="Low complexity" evidence="1">
    <location>
        <begin position="897"/>
        <end position="906"/>
    </location>
</feature>
<evidence type="ECO:0000313" key="3">
    <source>
        <dbReference type="EMBL" id="CAL5139172.1"/>
    </source>
</evidence>
<dbReference type="Pfam" id="PF15249">
    <property type="entry name" value="GLTSCR1"/>
    <property type="match status" value="1"/>
</dbReference>
<feature type="domain" description="GLTSCR protein conserved" evidence="2">
    <location>
        <begin position="786"/>
        <end position="867"/>
    </location>
</feature>
<feature type="region of interest" description="Disordered" evidence="1">
    <location>
        <begin position="1132"/>
        <end position="1175"/>
    </location>
</feature>
<evidence type="ECO:0000313" key="4">
    <source>
        <dbReference type="Proteomes" id="UP001497525"/>
    </source>
</evidence>
<dbReference type="EMBL" id="CAXLJL010000600">
    <property type="protein sequence ID" value="CAL5139172.1"/>
    <property type="molecule type" value="Genomic_DNA"/>
</dbReference>
<accession>A0AAV2TRT4</accession>
<evidence type="ECO:0000259" key="2">
    <source>
        <dbReference type="Pfam" id="PF15249"/>
    </source>
</evidence>
<feature type="compositionally biased region" description="Polar residues" evidence="1">
    <location>
        <begin position="531"/>
        <end position="544"/>
    </location>
</feature>
<gene>
    <name evidence="3" type="ORF">CDAUBV1_LOCUS14209</name>
</gene>
<feature type="compositionally biased region" description="Polar residues" evidence="1">
    <location>
        <begin position="354"/>
        <end position="368"/>
    </location>
</feature>
<evidence type="ECO:0000256" key="1">
    <source>
        <dbReference type="SAM" id="MobiDB-lite"/>
    </source>
</evidence>
<feature type="compositionally biased region" description="Gly residues" evidence="1">
    <location>
        <begin position="342"/>
        <end position="353"/>
    </location>
</feature>
<feature type="compositionally biased region" description="Polar residues" evidence="1">
    <location>
        <begin position="978"/>
        <end position="995"/>
    </location>
</feature>
<feature type="region of interest" description="Disordered" evidence="1">
    <location>
        <begin position="516"/>
        <end position="544"/>
    </location>
</feature>
<feature type="region of interest" description="Disordered" evidence="1">
    <location>
        <begin position="967"/>
        <end position="1057"/>
    </location>
</feature>
<dbReference type="AlphaFoldDB" id="A0AAV2TRT4"/>
<dbReference type="Proteomes" id="UP001497525">
    <property type="component" value="Unassembled WGS sequence"/>
</dbReference>